<sequence>MEELTELGRETLVEHVHDASVARIASLVSRQKGTPKKGTVAKLGKIPRINPRPEPGWMLATRRRWQLHQLQALPERELLWLVRALMRQTAPVTAEEYRSQLVVCPEYAADARCRRSDFHSSGGRCQRDDCDEFHVCGFYLADLCRRPDSTCPLGH</sequence>
<accession>A0A6A4VE81</accession>
<evidence type="ECO:0000313" key="2">
    <source>
        <dbReference type="Proteomes" id="UP000440578"/>
    </source>
</evidence>
<organism evidence="1 2">
    <name type="scientific">Amphibalanus amphitrite</name>
    <name type="common">Striped barnacle</name>
    <name type="synonym">Balanus amphitrite</name>
    <dbReference type="NCBI Taxonomy" id="1232801"/>
    <lineage>
        <taxon>Eukaryota</taxon>
        <taxon>Metazoa</taxon>
        <taxon>Ecdysozoa</taxon>
        <taxon>Arthropoda</taxon>
        <taxon>Crustacea</taxon>
        <taxon>Multicrustacea</taxon>
        <taxon>Cirripedia</taxon>
        <taxon>Thoracica</taxon>
        <taxon>Thoracicalcarea</taxon>
        <taxon>Balanomorpha</taxon>
        <taxon>Balanoidea</taxon>
        <taxon>Balanidae</taxon>
        <taxon>Amphibalaninae</taxon>
        <taxon>Amphibalanus</taxon>
    </lineage>
</organism>
<proteinExistence type="predicted"/>
<dbReference type="EMBL" id="VIIS01002159">
    <property type="protein sequence ID" value="KAF0287891.1"/>
    <property type="molecule type" value="Genomic_DNA"/>
</dbReference>
<keyword evidence="2" id="KW-1185">Reference proteome</keyword>
<reference evidence="1 2" key="1">
    <citation type="submission" date="2019-07" db="EMBL/GenBank/DDBJ databases">
        <title>Draft genome assembly of a fouling barnacle, Amphibalanus amphitrite (Darwin, 1854): The first reference genome for Thecostraca.</title>
        <authorList>
            <person name="Kim W."/>
        </authorList>
    </citation>
    <scope>NUCLEOTIDE SEQUENCE [LARGE SCALE GENOMIC DNA]</scope>
    <source>
        <strain evidence="1">SNU_AA5</strain>
        <tissue evidence="1">Soma without cirri and trophi</tissue>
    </source>
</reference>
<gene>
    <name evidence="1" type="ORF">FJT64_013726</name>
</gene>
<evidence type="ECO:0000313" key="1">
    <source>
        <dbReference type="EMBL" id="KAF0287891.1"/>
    </source>
</evidence>
<dbReference type="Proteomes" id="UP000440578">
    <property type="component" value="Unassembled WGS sequence"/>
</dbReference>
<comment type="caution">
    <text evidence="1">The sequence shown here is derived from an EMBL/GenBank/DDBJ whole genome shotgun (WGS) entry which is preliminary data.</text>
</comment>
<name>A0A6A4VE81_AMPAM</name>
<dbReference type="AlphaFoldDB" id="A0A6A4VE81"/>
<dbReference type="OrthoDB" id="6366153at2759"/>
<protein>
    <submittedName>
        <fullName evidence="1">Uncharacterized protein</fullName>
    </submittedName>
</protein>